<name>A0A319DAA0_9EURO</name>
<evidence type="ECO:0000313" key="2">
    <source>
        <dbReference type="Proteomes" id="UP000247810"/>
    </source>
</evidence>
<dbReference type="EMBL" id="KZ825873">
    <property type="protein sequence ID" value="PYH94346.1"/>
    <property type="molecule type" value="Genomic_DNA"/>
</dbReference>
<accession>A0A319DAA0</accession>
<proteinExistence type="predicted"/>
<dbReference type="OrthoDB" id="4358152at2759"/>
<protein>
    <submittedName>
        <fullName evidence="1">Uncharacterized protein</fullName>
    </submittedName>
</protein>
<dbReference type="STRING" id="1448320.A0A319DAA0"/>
<gene>
    <name evidence="1" type="ORF">BO71DRAFT_398934</name>
</gene>
<dbReference type="AlphaFoldDB" id="A0A319DAA0"/>
<dbReference type="Proteomes" id="UP000247810">
    <property type="component" value="Unassembled WGS sequence"/>
</dbReference>
<dbReference type="VEuPathDB" id="FungiDB:BO71DRAFT_398934"/>
<sequence>MDDFSTMPNELGSNVDGYATDWVGLESLFRASPQVGEPDPKAEADLQAIRLVESILQKDPIMSHELHLQFRMALNLRQSSLADANLAEFMAHDHSLSLLASSSITQALLREMVTVAANIQLLACACLATFSSRLRAVQPRRWEGSSGPRMFIVEGTGPYEPRDAGSPSWIEEYRVYRAIWHLQLHADLLVAGDKLNWPESDLEHLRTNHIDWNHLPDVAGEELRAVSECLESLRGPTIQPSSSSSSSNSHLISQIPDVSQLRHRFDVWVPPAQPKPSCNHDDVAYIWGQGLEMTGRNRAANAWEACQFRTSHSRWAKFQVCSLQDSRPYRALGMPIWDLWRLYGLGLWNALYPIGPNRATVPTPDGSEVPMGSCPPSCGGEIDYRFSVYIDARLKMEGQERDAWVEGK</sequence>
<evidence type="ECO:0000313" key="1">
    <source>
        <dbReference type="EMBL" id="PYH94346.1"/>
    </source>
</evidence>
<organism evidence="1 2">
    <name type="scientific">Aspergillus ellipticus CBS 707.79</name>
    <dbReference type="NCBI Taxonomy" id="1448320"/>
    <lineage>
        <taxon>Eukaryota</taxon>
        <taxon>Fungi</taxon>
        <taxon>Dikarya</taxon>
        <taxon>Ascomycota</taxon>
        <taxon>Pezizomycotina</taxon>
        <taxon>Eurotiomycetes</taxon>
        <taxon>Eurotiomycetidae</taxon>
        <taxon>Eurotiales</taxon>
        <taxon>Aspergillaceae</taxon>
        <taxon>Aspergillus</taxon>
        <taxon>Aspergillus subgen. Circumdati</taxon>
    </lineage>
</organism>
<reference evidence="1 2" key="1">
    <citation type="submission" date="2018-02" db="EMBL/GenBank/DDBJ databases">
        <title>The genomes of Aspergillus section Nigri reveals drivers in fungal speciation.</title>
        <authorList>
            <consortium name="DOE Joint Genome Institute"/>
            <person name="Vesth T.C."/>
            <person name="Nybo J."/>
            <person name="Theobald S."/>
            <person name="Brandl J."/>
            <person name="Frisvad J.C."/>
            <person name="Nielsen K.F."/>
            <person name="Lyhne E.K."/>
            <person name="Kogle M.E."/>
            <person name="Kuo A."/>
            <person name="Riley R."/>
            <person name="Clum A."/>
            <person name="Nolan M."/>
            <person name="Lipzen A."/>
            <person name="Salamov A."/>
            <person name="Henrissat B."/>
            <person name="Wiebenga A."/>
            <person name="De vries R.P."/>
            <person name="Grigoriev I.V."/>
            <person name="Mortensen U.H."/>
            <person name="Andersen M.R."/>
            <person name="Baker S.E."/>
        </authorList>
    </citation>
    <scope>NUCLEOTIDE SEQUENCE [LARGE SCALE GENOMIC DNA]</scope>
    <source>
        <strain evidence="1 2">CBS 707.79</strain>
    </source>
</reference>
<keyword evidence="2" id="KW-1185">Reference proteome</keyword>